<keyword evidence="3 8" id="KW-0812">Transmembrane</keyword>
<gene>
    <name evidence="9" type="ORF">L9F63_009453</name>
</gene>
<keyword evidence="6" id="KW-0675">Receptor</keyword>
<keyword evidence="2" id="KW-1003">Cell membrane</keyword>
<evidence type="ECO:0000256" key="2">
    <source>
        <dbReference type="ARBA" id="ARBA00022475"/>
    </source>
</evidence>
<protein>
    <submittedName>
        <fullName evidence="9">Uncharacterized protein</fullName>
    </submittedName>
</protein>
<dbReference type="Proteomes" id="UP001233999">
    <property type="component" value="Unassembled WGS sequence"/>
</dbReference>
<reference evidence="9" key="2">
    <citation type="submission" date="2023-05" db="EMBL/GenBank/DDBJ databases">
        <authorList>
            <person name="Fouks B."/>
        </authorList>
    </citation>
    <scope>NUCLEOTIDE SEQUENCE</scope>
    <source>
        <strain evidence="9">Stay&amp;Tobe</strain>
        <tissue evidence="9">Testes</tissue>
    </source>
</reference>
<dbReference type="PANTHER" id="PTHR42643">
    <property type="entry name" value="IONOTROPIC RECEPTOR 20A-RELATED"/>
    <property type="match status" value="1"/>
</dbReference>
<evidence type="ECO:0000256" key="5">
    <source>
        <dbReference type="ARBA" id="ARBA00023136"/>
    </source>
</evidence>
<dbReference type="AlphaFoldDB" id="A0AAD8AJM1"/>
<feature type="transmembrane region" description="Helical" evidence="8">
    <location>
        <begin position="60"/>
        <end position="80"/>
    </location>
</feature>
<comment type="subcellular location">
    <subcellularLocation>
        <location evidence="1">Cell membrane</location>
        <topology evidence="1">Multi-pass membrane protein</topology>
    </subcellularLocation>
</comment>
<keyword evidence="5 8" id="KW-0472">Membrane</keyword>
<proteinExistence type="predicted"/>
<dbReference type="PANTHER" id="PTHR42643:SF38">
    <property type="entry name" value="IONOTROPIC RECEPTOR 100A"/>
    <property type="match status" value="1"/>
</dbReference>
<evidence type="ECO:0000256" key="1">
    <source>
        <dbReference type="ARBA" id="ARBA00004651"/>
    </source>
</evidence>
<keyword evidence="10" id="KW-1185">Reference proteome</keyword>
<reference evidence="9" key="1">
    <citation type="journal article" date="2023" name="IScience">
        <title>Live-bearing cockroach genome reveals convergent evolutionary mechanisms linked to viviparity in insects and beyond.</title>
        <authorList>
            <person name="Fouks B."/>
            <person name="Harrison M.C."/>
            <person name="Mikhailova A.A."/>
            <person name="Marchal E."/>
            <person name="English S."/>
            <person name="Carruthers M."/>
            <person name="Jennings E.C."/>
            <person name="Chiamaka E.L."/>
            <person name="Frigard R.A."/>
            <person name="Pippel M."/>
            <person name="Attardo G.M."/>
            <person name="Benoit J.B."/>
            <person name="Bornberg-Bauer E."/>
            <person name="Tobe S.S."/>
        </authorList>
    </citation>
    <scope>NUCLEOTIDE SEQUENCE</scope>
    <source>
        <strain evidence="9">Stay&amp;Tobe</strain>
    </source>
</reference>
<evidence type="ECO:0000313" key="9">
    <source>
        <dbReference type="EMBL" id="KAJ9600277.1"/>
    </source>
</evidence>
<comment type="caution">
    <text evidence="9">The sequence shown here is derived from an EMBL/GenBank/DDBJ whole genome shotgun (WGS) entry which is preliminary data.</text>
</comment>
<keyword evidence="7" id="KW-0325">Glycoprotein</keyword>
<evidence type="ECO:0000256" key="3">
    <source>
        <dbReference type="ARBA" id="ARBA00022692"/>
    </source>
</evidence>
<evidence type="ECO:0000313" key="10">
    <source>
        <dbReference type="Proteomes" id="UP001233999"/>
    </source>
</evidence>
<dbReference type="SUPFAM" id="SSF53850">
    <property type="entry name" value="Periplasmic binding protein-like II"/>
    <property type="match status" value="1"/>
</dbReference>
<dbReference type="InterPro" id="IPR052192">
    <property type="entry name" value="Insect_Ionotropic_Sensory_Rcpt"/>
</dbReference>
<dbReference type="GO" id="GO:0005886">
    <property type="term" value="C:plasma membrane"/>
    <property type="evidence" value="ECO:0007669"/>
    <property type="project" value="UniProtKB-SubCell"/>
</dbReference>
<feature type="transmembrane region" description="Helical" evidence="8">
    <location>
        <begin position="312"/>
        <end position="334"/>
    </location>
</feature>
<dbReference type="EMBL" id="JASPKZ010000435">
    <property type="protein sequence ID" value="KAJ9600277.1"/>
    <property type="molecule type" value="Genomic_DNA"/>
</dbReference>
<evidence type="ECO:0000256" key="6">
    <source>
        <dbReference type="ARBA" id="ARBA00023170"/>
    </source>
</evidence>
<sequence length="361" mass="42005">MSDLFFRRADLAGNEIFIKYYGTEELQFSLPAMHYQEIVVLVPKSGKLHAWFAMFKDFDFVHYIHDVFIFFCSVVVWNILRKFHFTVNDKSYHEQNLSSSFLVMLQIFMAMPMRYLTQVRVSSQRVLLSSCLICSWFLAYIFQGLLLDVISNPLYSPNIDTLQQLNASGISIFTSNPSLMDIFNNSPKFDAISKKLTLNSKIGNIIRYMIKNRNVSFVTARRKAKWIIKFFRGSTTLHIMQESPASYLMSYMIHKSSPYAPRLRLMLGRIEQAGLVEHWDEDSEYSMNLKRRNTIEDDLNGISSLNISEVSIAFYILLVGLSLSAVILISEFCVRKIRIQGFHYRKGKKKYAKISQNMNRK</sequence>
<accession>A0AAD8AJM1</accession>
<name>A0AAD8AJM1_DIPPU</name>
<evidence type="ECO:0000256" key="8">
    <source>
        <dbReference type="SAM" id="Phobius"/>
    </source>
</evidence>
<evidence type="ECO:0000256" key="7">
    <source>
        <dbReference type="ARBA" id="ARBA00023180"/>
    </source>
</evidence>
<keyword evidence="4 8" id="KW-1133">Transmembrane helix</keyword>
<organism evidence="9 10">
    <name type="scientific">Diploptera punctata</name>
    <name type="common">Pacific beetle cockroach</name>
    <dbReference type="NCBI Taxonomy" id="6984"/>
    <lineage>
        <taxon>Eukaryota</taxon>
        <taxon>Metazoa</taxon>
        <taxon>Ecdysozoa</taxon>
        <taxon>Arthropoda</taxon>
        <taxon>Hexapoda</taxon>
        <taxon>Insecta</taxon>
        <taxon>Pterygota</taxon>
        <taxon>Neoptera</taxon>
        <taxon>Polyneoptera</taxon>
        <taxon>Dictyoptera</taxon>
        <taxon>Blattodea</taxon>
        <taxon>Blaberoidea</taxon>
        <taxon>Blaberidae</taxon>
        <taxon>Diplopterinae</taxon>
        <taxon>Diploptera</taxon>
    </lineage>
</organism>
<evidence type="ECO:0000256" key="4">
    <source>
        <dbReference type="ARBA" id="ARBA00022989"/>
    </source>
</evidence>
<feature type="transmembrane region" description="Helical" evidence="8">
    <location>
        <begin position="126"/>
        <end position="147"/>
    </location>
</feature>